<feature type="transmembrane region" description="Helical" evidence="2">
    <location>
        <begin position="16"/>
        <end position="37"/>
    </location>
</feature>
<dbReference type="AlphaFoldDB" id="B1ZZ05"/>
<protein>
    <submittedName>
        <fullName evidence="3">Uncharacterized protein</fullName>
    </submittedName>
</protein>
<accession>B1ZZ05</accession>
<evidence type="ECO:0000256" key="1">
    <source>
        <dbReference type="SAM" id="MobiDB-lite"/>
    </source>
</evidence>
<dbReference type="RefSeq" id="WP_012375857.1">
    <property type="nucleotide sequence ID" value="NC_010571.1"/>
</dbReference>
<proteinExistence type="predicted"/>
<feature type="region of interest" description="Disordered" evidence="1">
    <location>
        <begin position="138"/>
        <end position="164"/>
    </location>
</feature>
<keyword evidence="2" id="KW-0472">Membrane</keyword>
<keyword evidence="2" id="KW-1133">Transmembrane helix</keyword>
<evidence type="ECO:0000313" key="3">
    <source>
        <dbReference type="EMBL" id="ACB76328.1"/>
    </source>
</evidence>
<reference evidence="3 4" key="1">
    <citation type="journal article" date="2011" name="J. Bacteriol.">
        <title>Genome sequence of the verrucomicrobium Opitutus terrae PB90-1, an abundant inhabitant of rice paddy soil ecosystems.</title>
        <authorList>
            <person name="van Passel M.W."/>
            <person name="Kant R."/>
            <person name="Palva A."/>
            <person name="Copeland A."/>
            <person name="Lucas S."/>
            <person name="Lapidus A."/>
            <person name="Glavina del Rio T."/>
            <person name="Pitluck S."/>
            <person name="Goltsman E."/>
            <person name="Clum A."/>
            <person name="Sun H."/>
            <person name="Schmutz J."/>
            <person name="Larimer F.W."/>
            <person name="Land M.L."/>
            <person name="Hauser L."/>
            <person name="Kyrpides N."/>
            <person name="Mikhailova N."/>
            <person name="Richardson P.P."/>
            <person name="Janssen P.H."/>
            <person name="de Vos W.M."/>
            <person name="Smidt H."/>
        </authorList>
    </citation>
    <scope>NUCLEOTIDE SEQUENCE [LARGE SCALE GENOMIC DNA]</scope>
    <source>
        <strain evidence="4">DSM 11246 / JCM 15787 / PB90-1</strain>
    </source>
</reference>
<feature type="transmembrane region" description="Helical" evidence="2">
    <location>
        <begin position="106"/>
        <end position="125"/>
    </location>
</feature>
<feature type="transmembrane region" description="Helical" evidence="2">
    <location>
        <begin position="43"/>
        <end position="67"/>
    </location>
</feature>
<feature type="compositionally biased region" description="Low complexity" evidence="1">
    <location>
        <begin position="151"/>
        <end position="164"/>
    </location>
</feature>
<keyword evidence="4" id="KW-1185">Reference proteome</keyword>
<gene>
    <name evidence="3" type="ordered locus">Oter_3048</name>
</gene>
<dbReference type="STRING" id="452637.Oter_3048"/>
<organism evidence="3 4">
    <name type="scientific">Opitutus terrae (strain DSM 11246 / JCM 15787 / PB90-1)</name>
    <dbReference type="NCBI Taxonomy" id="452637"/>
    <lineage>
        <taxon>Bacteria</taxon>
        <taxon>Pseudomonadati</taxon>
        <taxon>Verrucomicrobiota</taxon>
        <taxon>Opitutia</taxon>
        <taxon>Opitutales</taxon>
        <taxon>Opitutaceae</taxon>
        <taxon>Opitutus</taxon>
    </lineage>
</organism>
<evidence type="ECO:0000313" key="4">
    <source>
        <dbReference type="Proteomes" id="UP000007013"/>
    </source>
</evidence>
<feature type="transmembrane region" description="Helical" evidence="2">
    <location>
        <begin position="79"/>
        <end position="100"/>
    </location>
</feature>
<dbReference type="EMBL" id="CP001032">
    <property type="protein sequence ID" value="ACB76328.1"/>
    <property type="molecule type" value="Genomic_DNA"/>
</dbReference>
<sequence>MIRTNPIEEVEKRGEMIQLGMAAASAAGLLTILSVGASDRPLWWAGLLFAVAIPMAIGRALMTFTALLTGVYISPVSWLMYPLGMGSCTATATGYVLITFHLSPAHGYTFCSFTILAVLLMYVHFRKTVAVFRSRPNQASEPTASGVTPPAGAGDRAAGSRGSP</sequence>
<dbReference type="HOGENOM" id="CLU_1617339_0_0_0"/>
<evidence type="ECO:0000256" key="2">
    <source>
        <dbReference type="SAM" id="Phobius"/>
    </source>
</evidence>
<keyword evidence="2" id="KW-0812">Transmembrane</keyword>
<name>B1ZZ05_OPITP</name>
<dbReference type="Proteomes" id="UP000007013">
    <property type="component" value="Chromosome"/>
</dbReference>
<dbReference type="KEGG" id="ote:Oter_3048"/>